<keyword evidence="3" id="KW-0479">Metal-binding</keyword>
<evidence type="ECO:0000313" key="6">
    <source>
        <dbReference type="Proteomes" id="UP001620460"/>
    </source>
</evidence>
<dbReference type="RefSeq" id="WP_404630317.1">
    <property type="nucleotide sequence ID" value="NZ_JADIKM010000001.1"/>
</dbReference>
<dbReference type="InterPro" id="IPR006439">
    <property type="entry name" value="HAD-SF_hydro_IA"/>
</dbReference>
<name>A0ABW8JPT6_9GAMM</name>
<keyword evidence="6" id="KW-1185">Reference proteome</keyword>
<dbReference type="Gene3D" id="3.40.50.1000">
    <property type="entry name" value="HAD superfamily/HAD-like"/>
    <property type="match status" value="1"/>
</dbReference>
<evidence type="ECO:0000313" key="5">
    <source>
        <dbReference type="EMBL" id="MFK2903139.1"/>
    </source>
</evidence>
<dbReference type="NCBIfam" id="TIGR01509">
    <property type="entry name" value="HAD-SF-IA-v3"/>
    <property type="match status" value="1"/>
</dbReference>
<dbReference type="Proteomes" id="UP001620460">
    <property type="component" value="Unassembled WGS sequence"/>
</dbReference>
<dbReference type="EMBL" id="JADIKM010000001">
    <property type="protein sequence ID" value="MFK2903139.1"/>
    <property type="molecule type" value="Genomic_DNA"/>
</dbReference>
<dbReference type="InterPro" id="IPR036412">
    <property type="entry name" value="HAD-like_sf"/>
</dbReference>
<dbReference type="SFLD" id="SFLDG01129">
    <property type="entry name" value="C1.5:_HAD__Beta-PGM__Phosphata"/>
    <property type="match status" value="1"/>
</dbReference>
<dbReference type="InterPro" id="IPR051600">
    <property type="entry name" value="Beta-PGM-like"/>
</dbReference>
<comment type="caution">
    <text evidence="5">The sequence shown here is derived from an EMBL/GenBank/DDBJ whole genome shotgun (WGS) entry which is preliminary data.</text>
</comment>
<evidence type="ECO:0000256" key="1">
    <source>
        <dbReference type="ARBA" id="ARBA00001946"/>
    </source>
</evidence>
<dbReference type="SUPFAM" id="SSF56784">
    <property type="entry name" value="HAD-like"/>
    <property type="match status" value="1"/>
</dbReference>
<accession>A0ABW8JPT6</accession>
<sequence length="228" mass="24430">MSNPAPALDLVIFDCDGVLIDSERITNRVFAQMLGELGLTVSEEYMAEQFFGRSAAESVRRAEQLLGRPLPADFEERYGERSRAVLAREVTLMPGVADMLAAIELPSAVASNGLRVKMEITLRATGLLPRFGGRWFCIDDVAQGKPAPDLYLLAARTFAARPSHCVVVEDSPTGIAAGLAAGMTVIGYAAHTPAQRLLAAGAQFVLDDMAYLPALLDAVGRERALQPA</sequence>
<gene>
    <name evidence="5" type="ORF">ISP17_04130</name>
</gene>
<keyword evidence="4" id="KW-0460">Magnesium</keyword>
<comment type="cofactor">
    <cofactor evidence="1">
        <name>Mg(2+)</name>
        <dbReference type="ChEBI" id="CHEBI:18420"/>
    </cofactor>
</comment>
<organism evidence="5 6">
    <name type="scientific">Dyella ginsengisoli</name>
    <dbReference type="NCBI Taxonomy" id="363848"/>
    <lineage>
        <taxon>Bacteria</taxon>
        <taxon>Pseudomonadati</taxon>
        <taxon>Pseudomonadota</taxon>
        <taxon>Gammaproteobacteria</taxon>
        <taxon>Lysobacterales</taxon>
        <taxon>Rhodanobacteraceae</taxon>
        <taxon>Dyella</taxon>
    </lineage>
</organism>
<dbReference type="PANTHER" id="PTHR46193">
    <property type="entry name" value="6-PHOSPHOGLUCONATE PHOSPHATASE"/>
    <property type="match status" value="1"/>
</dbReference>
<reference evidence="5 6" key="1">
    <citation type="submission" date="2020-10" db="EMBL/GenBank/DDBJ databases">
        <title>Phylogeny of dyella-like bacteria.</title>
        <authorList>
            <person name="Fu J."/>
        </authorList>
    </citation>
    <scope>NUCLEOTIDE SEQUENCE [LARGE SCALE GENOMIC DNA]</scope>
    <source>
        <strain evidence="5 6">Gsoil3046</strain>
    </source>
</reference>
<dbReference type="CDD" id="cd07526">
    <property type="entry name" value="HAD_BPGM_like"/>
    <property type="match status" value="1"/>
</dbReference>
<dbReference type="Gene3D" id="1.10.150.240">
    <property type="entry name" value="Putative phosphatase, domain 2"/>
    <property type="match status" value="1"/>
</dbReference>
<dbReference type="SFLD" id="SFLDG01135">
    <property type="entry name" value="C1.5.6:_HAD__Beta-PGM__Phospha"/>
    <property type="match status" value="1"/>
</dbReference>
<comment type="similarity">
    <text evidence="2">Belongs to the HAD-like hydrolase superfamily. CbbY/CbbZ/Gph/YieH family.</text>
</comment>
<dbReference type="Pfam" id="PF00702">
    <property type="entry name" value="Hydrolase"/>
    <property type="match status" value="1"/>
</dbReference>
<proteinExistence type="inferred from homology"/>
<evidence type="ECO:0000256" key="2">
    <source>
        <dbReference type="ARBA" id="ARBA00006171"/>
    </source>
</evidence>
<protein>
    <submittedName>
        <fullName evidence="5">HAD family phosphatase</fullName>
    </submittedName>
</protein>
<dbReference type="InterPro" id="IPR023198">
    <property type="entry name" value="PGP-like_dom2"/>
</dbReference>
<evidence type="ECO:0000256" key="3">
    <source>
        <dbReference type="ARBA" id="ARBA00022723"/>
    </source>
</evidence>
<dbReference type="SFLD" id="SFLDS00003">
    <property type="entry name" value="Haloacid_Dehalogenase"/>
    <property type="match status" value="1"/>
</dbReference>
<dbReference type="InterPro" id="IPR023214">
    <property type="entry name" value="HAD_sf"/>
</dbReference>
<dbReference type="PANTHER" id="PTHR46193:SF10">
    <property type="entry name" value="6-PHOSPHOGLUCONATE PHOSPHATASE"/>
    <property type="match status" value="1"/>
</dbReference>
<evidence type="ECO:0000256" key="4">
    <source>
        <dbReference type="ARBA" id="ARBA00022842"/>
    </source>
</evidence>